<dbReference type="Pfam" id="PF00085">
    <property type="entry name" value="Thioredoxin"/>
    <property type="match status" value="1"/>
</dbReference>
<keyword evidence="2" id="KW-1133">Transmembrane helix</keyword>
<dbReference type="Proteomes" id="UP000277671">
    <property type="component" value="Unassembled WGS sequence"/>
</dbReference>
<proteinExistence type="predicted"/>
<dbReference type="CDD" id="cd02947">
    <property type="entry name" value="TRX_family"/>
    <property type="match status" value="1"/>
</dbReference>
<dbReference type="SUPFAM" id="SSF52833">
    <property type="entry name" value="Thioredoxin-like"/>
    <property type="match status" value="1"/>
</dbReference>
<evidence type="ECO:0000313" key="4">
    <source>
        <dbReference type="EMBL" id="RKR87274.1"/>
    </source>
</evidence>
<feature type="transmembrane region" description="Helical" evidence="2">
    <location>
        <begin position="41"/>
        <end position="61"/>
    </location>
</feature>
<dbReference type="OrthoDB" id="1495530at2"/>
<feature type="domain" description="Thioredoxin" evidence="3">
    <location>
        <begin position="84"/>
        <end position="222"/>
    </location>
</feature>
<dbReference type="EMBL" id="RBKT01000001">
    <property type="protein sequence ID" value="RKR87274.1"/>
    <property type="molecule type" value="Genomic_DNA"/>
</dbReference>
<feature type="region of interest" description="Disordered" evidence="1">
    <location>
        <begin position="1"/>
        <end position="37"/>
    </location>
</feature>
<dbReference type="InterPro" id="IPR013766">
    <property type="entry name" value="Thioredoxin_domain"/>
</dbReference>
<organism evidence="4 5">
    <name type="scientific">Micromonospora pisi</name>
    <dbReference type="NCBI Taxonomy" id="589240"/>
    <lineage>
        <taxon>Bacteria</taxon>
        <taxon>Bacillati</taxon>
        <taxon>Actinomycetota</taxon>
        <taxon>Actinomycetes</taxon>
        <taxon>Micromonosporales</taxon>
        <taxon>Micromonosporaceae</taxon>
        <taxon>Micromonospora</taxon>
    </lineage>
</organism>
<evidence type="ECO:0000256" key="1">
    <source>
        <dbReference type="SAM" id="MobiDB-lite"/>
    </source>
</evidence>
<feature type="compositionally biased region" description="Basic and acidic residues" evidence="1">
    <location>
        <begin position="105"/>
        <end position="120"/>
    </location>
</feature>
<dbReference type="PROSITE" id="PS51352">
    <property type="entry name" value="THIOREDOXIN_2"/>
    <property type="match status" value="1"/>
</dbReference>
<sequence>MDTGSARPPGRGGSGTLATRDGTPWPSATSRGSVGTVQDSALTGPLVVVTVLVAATAFGLWRRRRDGRLRPVLARSGPAAHQGSGPGATHPVETTDPGRAAGARASDRQPDPIGTPDERVDPGLLTGLGVRLGTPVTLVQFSSAFCQPCRATRRVLGEVAGLLDGVEHVEVDAESQLAAVRALNIWRTPTTLVVDAEGRIVQRAAGVPAKAQVIAALAPLLTGTDR</sequence>
<comment type="caution">
    <text evidence="4">The sequence shown here is derived from an EMBL/GenBank/DDBJ whole genome shotgun (WGS) entry which is preliminary data.</text>
</comment>
<gene>
    <name evidence="4" type="ORF">BDK92_1549</name>
</gene>
<name>A0A495JFX0_9ACTN</name>
<protein>
    <submittedName>
        <fullName evidence="4">Thiol-disulfide isomerase/thioredoxin</fullName>
    </submittedName>
</protein>
<accession>A0A495JFX0</accession>
<keyword evidence="2" id="KW-0812">Transmembrane</keyword>
<dbReference type="InterPro" id="IPR036249">
    <property type="entry name" value="Thioredoxin-like_sf"/>
</dbReference>
<dbReference type="GO" id="GO:0016853">
    <property type="term" value="F:isomerase activity"/>
    <property type="evidence" value="ECO:0007669"/>
    <property type="project" value="UniProtKB-KW"/>
</dbReference>
<reference evidence="4 5" key="1">
    <citation type="submission" date="2018-10" db="EMBL/GenBank/DDBJ databases">
        <title>Sequencing the genomes of 1000 actinobacteria strains.</title>
        <authorList>
            <person name="Klenk H.-P."/>
        </authorList>
    </citation>
    <scope>NUCLEOTIDE SEQUENCE [LARGE SCALE GENOMIC DNA]</scope>
    <source>
        <strain evidence="4 5">DSM 45175</strain>
    </source>
</reference>
<evidence type="ECO:0000256" key="2">
    <source>
        <dbReference type="SAM" id="Phobius"/>
    </source>
</evidence>
<dbReference type="AlphaFoldDB" id="A0A495JFX0"/>
<keyword evidence="4" id="KW-0413">Isomerase</keyword>
<evidence type="ECO:0000259" key="3">
    <source>
        <dbReference type="PROSITE" id="PS51352"/>
    </source>
</evidence>
<feature type="region of interest" description="Disordered" evidence="1">
    <location>
        <begin position="75"/>
        <end position="120"/>
    </location>
</feature>
<evidence type="ECO:0000313" key="5">
    <source>
        <dbReference type="Proteomes" id="UP000277671"/>
    </source>
</evidence>
<keyword evidence="5" id="KW-1185">Reference proteome</keyword>
<keyword evidence="2" id="KW-0472">Membrane</keyword>
<feature type="compositionally biased region" description="Polar residues" evidence="1">
    <location>
        <begin position="26"/>
        <end position="37"/>
    </location>
</feature>
<dbReference type="Gene3D" id="3.40.30.10">
    <property type="entry name" value="Glutaredoxin"/>
    <property type="match status" value="1"/>
</dbReference>